<evidence type="ECO:0000256" key="2">
    <source>
        <dbReference type="SAM" id="MobiDB-lite"/>
    </source>
</evidence>
<protein>
    <submittedName>
        <fullName evidence="3">Conjugal transfer protein TraB</fullName>
    </submittedName>
</protein>
<dbReference type="AlphaFoldDB" id="A0A1D3K8H7"/>
<evidence type="ECO:0000313" key="3">
    <source>
        <dbReference type="EMBL" id="SBW84674.1"/>
    </source>
</evidence>
<feature type="compositionally biased region" description="Low complexity" evidence="2">
    <location>
        <begin position="233"/>
        <end position="248"/>
    </location>
</feature>
<organism evidence="3 4">
    <name type="scientific">Pseudomonas veronii 1YdBTEX2</name>
    <dbReference type="NCBI Taxonomy" id="1295141"/>
    <lineage>
        <taxon>Bacteria</taxon>
        <taxon>Pseudomonadati</taxon>
        <taxon>Pseudomonadota</taxon>
        <taxon>Gammaproteobacteria</taxon>
        <taxon>Pseudomonadales</taxon>
        <taxon>Pseudomonadaceae</taxon>
        <taxon>Pseudomonas</taxon>
    </lineage>
</organism>
<sequence>MSDANPRPSGPNKKLLWIFAAVGGAMFLFGKWSDSSTSEPVAGKPTPTAIEAGPAGINQITAQDKDAALTQFRKQLEAMQADANRGEAERIKADKARDQQLREMQQQTNAQTRALSEKIADLQKKGVDDLYAAISKKDKTTNSMPDMPAVQGLKVPSGGLSFDGDLDLGPAAAPSIAPTPTTSQYGPNYILLAPPVQNQAQAQSSFQGKSGGGPGTQSETSLFNDMSAPTASNQAGQGNNANLNAQFNDVYGKPNTAQQTNQAFQSSGQPAAQQVSLTAEETAAKKKAQDTFTVEAFSFVEVTTLHGVSCPIGANSPGASDSSKIPARPVVLPVHGIFHGPNGVERDLGTAHLMGLCSGRRTSSSSTGRATIRIEQLSYWDASGGAQMVPATGYVVDMRDNEQDVYGRLDKASGRTLALQAASAAAAAYATTLSSAEFTNTSSTQNGTSSATSQLTGDATKAAVAQGIGSMFQKISERFEAEADAAVDTIQVEPGIRLRFVTDQPIRVVKPLEPFDIDASMYDTLI</sequence>
<gene>
    <name evidence="3" type="primary">traB</name>
    <name evidence="3" type="ORF">PVE_R2G0648</name>
</gene>
<name>A0A1D3K8H7_PSEVE</name>
<dbReference type="Proteomes" id="UP000245431">
    <property type="component" value="Chromosome PVE_r2"/>
</dbReference>
<evidence type="ECO:0000256" key="1">
    <source>
        <dbReference type="SAM" id="Coils"/>
    </source>
</evidence>
<feature type="compositionally biased region" description="Polar residues" evidence="2">
    <location>
        <begin position="216"/>
        <end position="232"/>
    </location>
</feature>
<accession>A0A1D3K8H7</accession>
<reference evidence="4" key="1">
    <citation type="submission" date="2016-07" db="EMBL/GenBank/DDBJ databases">
        <authorList>
            <person name="Florea S."/>
            <person name="Webb J.S."/>
            <person name="Jaromczyk J."/>
            <person name="Schardl C.L."/>
        </authorList>
    </citation>
    <scope>NUCLEOTIDE SEQUENCE [LARGE SCALE GENOMIC DNA]</scope>
    <source>
        <strain evidence="4">1YdBTEX2</strain>
    </source>
</reference>
<evidence type="ECO:0000313" key="4">
    <source>
        <dbReference type="Proteomes" id="UP000245431"/>
    </source>
</evidence>
<feature type="region of interest" description="Disordered" evidence="2">
    <location>
        <begin position="200"/>
        <end position="254"/>
    </location>
</feature>
<feature type="coiled-coil region" evidence="1">
    <location>
        <begin position="62"/>
        <end position="125"/>
    </location>
</feature>
<dbReference type="EMBL" id="LT599584">
    <property type="protein sequence ID" value="SBW84674.1"/>
    <property type="molecule type" value="Genomic_DNA"/>
</dbReference>
<proteinExistence type="predicted"/>
<keyword evidence="1" id="KW-0175">Coiled coil</keyword>